<dbReference type="Proteomes" id="UP000253319">
    <property type="component" value="Unassembled WGS sequence"/>
</dbReference>
<dbReference type="SUPFAM" id="SSF102522">
    <property type="entry name" value="Bacterial fluorinating enzyme, N-terminal domain"/>
    <property type="match status" value="1"/>
</dbReference>
<reference evidence="5 6" key="1">
    <citation type="submission" date="2018-06" db="EMBL/GenBank/DDBJ databases">
        <title>Flavobacterium tibetense sp. nov., isolated from a wetland YonghuCo on Tibetan Plateau.</title>
        <authorList>
            <person name="Xing P."/>
            <person name="Phurbu D."/>
            <person name="Lu H."/>
        </authorList>
    </citation>
    <scope>NUCLEOTIDE SEQUENCE [LARGE SCALE GENOMIC DNA]</scope>
    <source>
        <strain evidence="5 6">YH5</strain>
    </source>
</reference>
<dbReference type="InterPro" id="IPR023228">
    <property type="entry name" value="SAM_OH_AdoTrfase_N_sf"/>
</dbReference>
<dbReference type="EMBL" id="QLST01000003">
    <property type="protein sequence ID" value="RBA29310.1"/>
    <property type="molecule type" value="Genomic_DNA"/>
</dbReference>
<accession>A0A365P4G4</accession>
<evidence type="ECO:0008006" key="7">
    <source>
        <dbReference type="Google" id="ProtNLM"/>
    </source>
</evidence>
<proteinExistence type="inferred from homology"/>
<evidence type="ECO:0000313" key="5">
    <source>
        <dbReference type="EMBL" id="RBA29310.1"/>
    </source>
</evidence>
<dbReference type="InterPro" id="IPR046470">
    <property type="entry name" value="SAM_HAT_C"/>
</dbReference>
<feature type="domain" description="S-adenosyl-l-methionine hydroxide adenosyltransferase C-terminal" evidence="4">
    <location>
        <begin position="170"/>
        <end position="270"/>
    </location>
</feature>
<evidence type="ECO:0000256" key="1">
    <source>
        <dbReference type="ARBA" id="ARBA00022691"/>
    </source>
</evidence>
<keyword evidence="6" id="KW-1185">Reference proteome</keyword>
<dbReference type="RefSeq" id="WP_113988329.1">
    <property type="nucleotide sequence ID" value="NZ_QLST01000003.1"/>
</dbReference>
<dbReference type="PANTHER" id="PTHR35092">
    <property type="entry name" value="CHLORINASE MJ1651"/>
    <property type="match status" value="1"/>
</dbReference>
<sequence>MSIITLTTDFGLKDHFVGALKGKIISAYQEVTIIDVSHEIDLFNIFEASYCIAAAYKSFPKGTVHLIGVDSERSENTQHIAMQWDDHYFICADNGILSALTQKKVAQKIVAINIHDRLHSDATDMDVFTTVACHIARGGLLNVIGKEIKELKPINEFIATVSDDGKTIKGSVIYIDHFGNCVTNISKRLFTEIALGRNFEIRFHNKKITTLHNQYSDFKTSERFTLKSFEGSSLALFNENGYLEIAVYKSISKTVSSAHTLLGLKFRDTITIQFKN</sequence>
<evidence type="ECO:0000313" key="6">
    <source>
        <dbReference type="Proteomes" id="UP000253319"/>
    </source>
</evidence>
<comment type="similarity">
    <text evidence="2">Belongs to the SAM hydrolase / SAM-dependent halogenase family.</text>
</comment>
<dbReference type="OrthoDB" id="9792195at2"/>
<dbReference type="Gene3D" id="3.40.50.10790">
    <property type="entry name" value="S-adenosyl-l-methionine hydroxide adenosyltransferase, N-terminal"/>
    <property type="match status" value="1"/>
</dbReference>
<dbReference type="PANTHER" id="PTHR35092:SF1">
    <property type="entry name" value="CHLORINASE MJ1651"/>
    <property type="match status" value="1"/>
</dbReference>
<protein>
    <recommendedName>
        <fullName evidence="7">SAM-dependent chlorinase/fluorinase</fullName>
    </recommendedName>
</protein>
<comment type="caution">
    <text evidence="5">The sequence shown here is derived from an EMBL/GenBank/DDBJ whole genome shotgun (WGS) entry which is preliminary data.</text>
</comment>
<dbReference type="Pfam" id="PF01887">
    <property type="entry name" value="SAM_HAT_N"/>
    <property type="match status" value="1"/>
</dbReference>
<dbReference type="Pfam" id="PF20257">
    <property type="entry name" value="SAM_HAT_C"/>
    <property type="match status" value="1"/>
</dbReference>
<evidence type="ECO:0000259" key="4">
    <source>
        <dbReference type="Pfam" id="PF20257"/>
    </source>
</evidence>
<gene>
    <name evidence="5" type="ORF">DPN68_03925</name>
</gene>
<dbReference type="InterPro" id="IPR002747">
    <property type="entry name" value="SAM_OH_AdoTrfase"/>
</dbReference>
<name>A0A365P4G4_9FLAO</name>
<dbReference type="InterPro" id="IPR046469">
    <property type="entry name" value="SAM_HAT_N"/>
</dbReference>
<dbReference type="AlphaFoldDB" id="A0A365P4G4"/>
<evidence type="ECO:0000256" key="2">
    <source>
        <dbReference type="ARBA" id="ARBA00024035"/>
    </source>
</evidence>
<feature type="domain" description="S-adenosyl-l-methionine hydroxide adenosyltransferase N-terminal" evidence="3">
    <location>
        <begin position="4"/>
        <end position="145"/>
    </location>
</feature>
<organism evidence="5 6">
    <name type="scientific">Flavobacterium tibetense</name>
    <dbReference type="NCBI Taxonomy" id="2233533"/>
    <lineage>
        <taxon>Bacteria</taxon>
        <taxon>Pseudomonadati</taxon>
        <taxon>Bacteroidota</taxon>
        <taxon>Flavobacteriia</taxon>
        <taxon>Flavobacteriales</taxon>
        <taxon>Flavobacteriaceae</taxon>
        <taxon>Flavobacterium</taxon>
    </lineage>
</organism>
<dbReference type="Gene3D" id="2.40.30.90">
    <property type="entry name" value="Bacterial fluorinating enzyme like"/>
    <property type="match status" value="1"/>
</dbReference>
<dbReference type="SUPFAM" id="SSF101852">
    <property type="entry name" value="Bacterial fluorinating enzyme, C-terminal domain"/>
    <property type="match status" value="1"/>
</dbReference>
<dbReference type="PIRSF" id="PIRSF006779">
    <property type="entry name" value="UCP006779"/>
    <property type="match status" value="1"/>
</dbReference>
<evidence type="ECO:0000259" key="3">
    <source>
        <dbReference type="Pfam" id="PF01887"/>
    </source>
</evidence>
<dbReference type="InterPro" id="IPR023227">
    <property type="entry name" value="SAM_OH_AdoTrfase_C_sf"/>
</dbReference>
<keyword evidence="1" id="KW-0949">S-adenosyl-L-methionine</keyword>